<reference evidence="3" key="1">
    <citation type="journal article" date="2019" name="Int. J. Syst. Evol. Microbiol.">
        <title>The Global Catalogue of Microorganisms (GCM) 10K type strain sequencing project: providing services to taxonomists for standard genome sequencing and annotation.</title>
        <authorList>
            <consortium name="The Broad Institute Genomics Platform"/>
            <consortium name="The Broad Institute Genome Sequencing Center for Infectious Disease"/>
            <person name="Wu L."/>
            <person name="Ma J."/>
        </authorList>
    </citation>
    <scope>NUCLEOTIDE SEQUENCE [LARGE SCALE GENOMIC DNA]</scope>
    <source>
        <strain evidence="3">JCM 16925</strain>
    </source>
</reference>
<keyword evidence="3" id="KW-1185">Reference proteome</keyword>
<evidence type="ECO:0000313" key="2">
    <source>
        <dbReference type="EMBL" id="GAA3509826.1"/>
    </source>
</evidence>
<organism evidence="2 3">
    <name type="scientific">Streptomyces shaanxiensis</name>
    <dbReference type="NCBI Taxonomy" id="653357"/>
    <lineage>
        <taxon>Bacteria</taxon>
        <taxon>Bacillati</taxon>
        <taxon>Actinomycetota</taxon>
        <taxon>Actinomycetes</taxon>
        <taxon>Kitasatosporales</taxon>
        <taxon>Streptomycetaceae</taxon>
        <taxon>Streptomyces</taxon>
    </lineage>
</organism>
<dbReference type="EMBL" id="BAAAZY010000046">
    <property type="protein sequence ID" value="GAA3509826.1"/>
    <property type="molecule type" value="Genomic_DNA"/>
</dbReference>
<comment type="caution">
    <text evidence="2">The sequence shown here is derived from an EMBL/GenBank/DDBJ whole genome shotgun (WGS) entry which is preliminary data.</text>
</comment>
<evidence type="ECO:0000313" key="3">
    <source>
        <dbReference type="Proteomes" id="UP001499984"/>
    </source>
</evidence>
<feature type="region of interest" description="Disordered" evidence="1">
    <location>
        <begin position="94"/>
        <end position="117"/>
    </location>
</feature>
<dbReference type="Proteomes" id="UP001499984">
    <property type="component" value="Unassembled WGS sequence"/>
</dbReference>
<accession>A0ABP6UJQ7</accession>
<sequence length="141" mass="15092">MHHRALTIETPTGIVRATASPRLTDSVMFELNGAVRGSVHVTRTHHPRYWDQFTAVRACLGPVNAYETAVPDDALPRLARGLSGHHGSLTRYPCDGDSPEVSVHHPPSTAAGNEPSPKTVATLTALLQACADDVAQHETCP</sequence>
<protein>
    <submittedName>
        <fullName evidence="2">Uncharacterized protein</fullName>
    </submittedName>
</protein>
<name>A0ABP6UJQ7_9ACTN</name>
<proteinExistence type="predicted"/>
<gene>
    <name evidence="2" type="ORF">GCM10022233_88120</name>
</gene>
<dbReference type="RefSeq" id="WP_345022191.1">
    <property type="nucleotide sequence ID" value="NZ_BAAAZY010000046.1"/>
</dbReference>
<evidence type="ECO:0000256" key="1">
    <source>
        <dbReference type="SAM" id="MobiDB-lite"/>
    </source>
</evidence>